<dbReference type="AlphaFoldDB" id="A0A8H2JPH9"/>
<evidence type="ECO:0000313" key="3">
    <source>
        <dbReference type="Proteomes" id="UP000307702"/>
    </source>
</evidence>
<gene>
    <name evidence="2" type="ORF">FCS21_01635</name>
</gene>
<dbReference type="RefSeq" id="WP_138620237.1">
    <property type="nucleotide sequence ID" value="NZ_SZVP01000001.1"/>
</dbReference>
<dbReference type="Proteomes" id="UP000307702">
    <property type="component" value="Unassembled WGS sequence"/>
</dbReference>
<comment type="caution">
    <text evidence="2">The sequence shown here is derived from an EMBL/GenBank/DDBJ whole genome shotgun (WGS) entry which is preliminary data.</text>
</comment>
<organism evidence="2 3">
    <name type="scientific">Colwellia ponticola</name>
    <dbReference type="NCBI Taxonomy" id="2304625"/>
    <lineage>
        <taxon>Bacteria</taxon>
        <taxon>Pseudomonadati</taxon>
        <taxon>Pseudomonadota</taxon>
        <taxon>Gammaproteobacteria</taxon>
        <taxon>Alteromonadales</taxon>
        <taxon>Colwelliaceae</taxon>
        <taxon>Colwellia</taxon>
    </lineage>
</organism>
<accession>A0A8H2JPH9</accession>
<evidence type="ECO:0000256" key="1">
    <source>
        <dbReference type="SAM" id="MobiDB-lite"/>
    </source>
</evidence>
<sequence length="190" mass="21812">MKKVITYIIIALLTLGYTTSVEAKKRCKPLLAKLHNIQAMQRSGYSLKRGQSLRAREDKARAKWWACEHSSLAKFKEKYGSKSKSESENKSNKKKAEKSTKSAGKSLANNKKHYAKKNKETVKSPQKSTVFNQHSAIVIKSKYQGDKQRAWLGFYQQPIKCKHPKSMAVFVYCNEDKLKQQDDFEKVYGN</sequence>
<protein>
    <submittedName>
        <fullName evidence="2">Uncharacterized protein</fullName>
    </submittedName>
</protein>
<reference evidence="2 3" key="1">
    <citation type="submission" date="2019-05" db="EMBL/GenBank/DDBJ databases">
        <title>Colwellia ponticola sp. nov., isolated from seawater.</title>
        <authorList>
            <person name="Yoon J.-H."/>
        </authorList>
    </citation>
    <scope>NUCLEOTIDE SEQUENCE [LARGE SCALE GENOMIC DNA]</scope>
    <source>
        <strain evidence="2 3">OISW-25</strain>
    </source>
</reference>
<feature type="region of interest" description="Disordered" evidence="1">
    <location>
        <begin position="78"/>
        <end position="128"/>
    </location>
</feature>
<dbReference type="EMBL" id="SZVP01000001">
    <property type="protein sequence ID" value="TMM47704.1"/>
    <property type="molecule type" value="Genomic_DNA"/>
</dbReference>
<proteinExistence type="predicted"/>
<dbReference type="OrthoDB" id="5741895at2"/>
<feature type="compositionally biased region" description="Basic and acidic residues" evidence="1">
    <location>
        <begin position="78"/>
        <end position="91"/>
    </location>
</feature>
<name>A0A8H2JPH9_9GAMM</name>
<keyword evidence="3" id="KW-1185">Reference proteome</keyword>
<evidence type="ECO:0000313" key="2">
    <source>
        <dbReference type="EMBL" id="TMM47704.1"/>
    </source>
</evidence>